<keyword evidence="2" id="KW-1185">Reference proteome</keyword>
<protein>
    <submittedName>
        <fullName evidence="1">Uncharacterized protein</fullName>
    </submittedName>
</protein>
<evidence type="ECO:0000313" key="1">
    <source>
        <dbReference type="EMBL" id="VFQ73975.1"/>
    </source>
</evidence>
<reference evidence="1 2" key="1">
    <citation type="submission" date="2018-04" db="EMBL/GenBank/DDBJ databases">
        <authorList>
            <person name="Vogel A."/>
        </authorList>
    </citation>
    <scope>NUCLEOTIDE SEQUENCE [LARGE SCALE GENOMIC DNA]</scope>
</reference>
<organism evidence="1 2">
    <name type="scientific">Cuscuta campestris</name>
    <dbReference type="NCBI Taxonomy" id="132261"/>
    <lineage>
        <taxon>Eukaryota</taxon>
        <taxon>Viridiplantae</taxon>
        <taxon>Streptophyta</taxon>
        <taxon>Embryophyta</taxon>
        <taxon>Tracheophyta</taxon>
        <taxon>Spermatophyta</taxon>
        <taxon>Magnoliopsida</taxon>
        <taxon>eudicotyledons</taxon>
        <taxon>Gunneridae</taxon>
        <taxon>Pentapetalae</taxon>
        <taxon>asterids</taxon>
        <taxon>lamiids</taxon>
        <taxon>Solanales</taxon>
        <taxon>Convolvulaceae</taxon>
        <taxon>Cuscuteae</taxon>
        <taxon>Cuscuta</taxon>
        <taxon>Cuscuta subgen. Grammica</taxon>
        <taxon>Cuscuta sect. Cleistogrammica</taxon>
    </lineage>
</organism>
<dbReference type="Proteomes" id="UP000595140">
    <property type="component" value="Unassembled WGS sequence"/>
</dbReference>
<dbReference type="EMBL" id="OOIL02001294">
    <property type="protein sequence ID" value="VFQ73975.1"/>
    <property type="molecule type" value="Genomic_DNA"/>
</dbReference>
<proteinExistence type="predicted"/>
<dbReference type="AlphaFoldDB" id="A0A484LBS5"/>
<gene>
    <name evidence="1" type="ORF">CCAM_LOCUS15751</name>
</gene>
<accession>A0A484LBS5</accession>
<name>A0A484LBS5_9ASTE</name>
<sequence length="69" mass="8088">MSHMQECKSRLKNPYGMMLTHIVAHHGILEPRPFCVHYLDAECLGYCGLVKIGETYYMKREFQDLHTDT</sequence>
<evidence type="ECO:0000313" key="2">
    <source>
        <dbReference type="Proteomes" id="UP000595140"/>
    </source>
</evidence>